<accession>A0A0F8ZLC0</accession>
<dbReference type="EMBL" id="LAZR01047273">
    <property type="protein sequence ID" value="KKK94602.1"/>
    <property type="molecule type" value="Genomic_DNA"/>
</dbReference>
<gene>
    <name evidence="2" type="ORF">LCGC14_2681190</name>
</gene>
<dbReference type="Pfam" id="PF16347">
    <property type="entry name" value="SGSH_C"/>
    <property type="match status" value="1"/>
</dbReference>
<dbReference type="InterPro" id="IPR032506">
    <property type="entry name" value="SGSH_C"/>
</dbReference>
<dbReference type="PANTHER" id="PTHR46615">
    <property type="entry name" value="ARYLSULFATASE K"/>
    <property type="match status" value="1"/>
</dbReference>
<dbReference type="InterPro" id="IPR017850">
    <property type="entry name" value="Alkaline_phosphatase_core_sf"/>
</dbReference>
<dbReference type="InterPro" id="IPR051849">
    <property type="entry name" value="GAG-degrading_sulfatase"/>
</dbReference>
<feature type="non-terminal residue" evidence="2">
    <location>
        <position position="1"/>
    </location>
</feature>
<evidence type="ECO:0000259" key="1">
    <source>
        <dbReference type="Pfam" id="PF16347"/>
    </source>
</evidence>
<sequence>RQIGIVCDAVRDSGQADSTVIIFTSDHGDMDSAHRMEHKCTFYDEACRVPLIVSFPGVTPGGTVDREHLVSNGLDLLPTLCDYARRDVPGELIGSSLRPLAEGAEVPAWRSWLPVECRFGRMVMTRRHKYMLYDPGEHAEQLIDLDEDPGEMHSAATDPAYEDILDRHRQLFRDHFRQP</sequence>
<dbReference type="Gene3D" id="3.40.720.10">
    <property type="entry name" value="Alkaline Phosphatase, subunit A"/>
    <property type="match status" value="1"/>
</dbReference>
<protein>
    <recommendedName>
        <fullName evidence="1">N-sulphoglucosamine sulphohydrolase C-terminal domain-containing protein</fullName>
    </recommendedName>
</protein>
<reference evidence="2" key="1">
    <citation type="journal article" date="2015" name="Nature">
        <title>Complex archaea that bridge the gap between prokaryotes and eukaryotes.</title>
        <authorList>
            <person name="Spang A."/>
            <person name="Saw J.H."/>
            <person name="Jorgensen S.L."/>
            <person name="Zaremba-Niedzwiedzka K."/>
            <person name="Martijn J."/>
            <person name="Lind A.E."/>
            <person name="van Eijk R."/>
            <person name="Schleper C."/>
            <person name="Guy L."/>
            <person name="Ettema T.J."/>
        </authorList>
    </citation>
    <scope>NUCLEOTIDE SEQUENCE</scope>
</reference>
<dbReference type="AlphaFoldDB" id="A0A0F8ZLC0"/>
<feature type="domain" description="N-sulphoglucosamine sulphohydrolase C-terminal" evidence="1">
    <location>
        <begin position="34"/>
        <end position="170"/>
    </location>
</feature>
<dbReference type="GO" id="GO:0015024">
    <property type="term" value="F:glucuronate-2-sulfatase activity"/>
    <property type="evidence" value="ECO:0007669"/>
    <property type="project" value="TreeGrafter"/>
</dbReference>
<dbReference type="PANTHER" id="PTHR46615:SF1">
    <property type="entry name" value="ARYLSULFATASE K"/>
    <property type="match status" value="1"/>
</dbReference>
<evidence type="ECO:0000313" key="2">
    <source>
        <dbReference type="EMBL" id="KKK94602.1"/>
    </source>
</evidence>
<organism evidence="2">
    <name type="scientific">marine sediment metagenome</name>
    <dbReference type="NCBI Taxonomy" id="412755"/>
    <lineage>
        <taxon>unclassified sequences</taxon>
        <taxon>metagenomes</taxon>
        <taxon>ecological metagenomes</taxon>
    </lineage>
</organism>
<proteinExistence type="predicted"/>
<name>A0A0F8ZLC0_9ZZZZ</name>
<comment type="caution">
    <text evidence="2">The sequence shown here is derived from an EMBL/GenBank/DDBJ whole genome shotgun (WGS) entry which is preliminary data.</text>
</comment>
<dbReference type="GO" id="GO:0004065">
    <property type="term" value="F:arylsulfatase activity"/>
    <property type="evidence" value="ECO:0007669"/>
    <property type="project" value="TreeGrafter"/>
</dbReference>
<dbReference type="SUPFAM" id="SSF53649">
    <property type="entry name" value="Alkaline phosphatase-like"/>
    <property type="match status" value="1"/>
</dbReference>